<name>A0ABP7Q861_9SPHI</name>
<evidence type="ECO:0000256" key="1">
    <source>
        <dbReference type="SAM" id="SignalP"/>
    </source>
</evidence>
<protein>
    <recommendedName>
        <fullName evidence="4">Bulb-type lectin domain-containing protein</fullName>
    </recommendedName>
</protein>
<evidence type="ECO:0008006" key="4">
    <source>
        <dbReference type="Google" id="ProtNLM"/>
    </source>
</evidence>
<accession>A0ABP7Q861</accession>
<proteinExistence type="predicted"/>
<dbReference type="EMBL" id="BAAAZC010000023">
    <property type="protein sequence ID" value="GAA3978071.1"/>
    <property type="molecule type" value="Genomic_DNA"/>
</dbReference>
<keyword evidence="1" id="KW-0732">Signal</keyword>
<gene>
    <name evidence="2" type="ORF">GCM10022210_31200</name>
</gene>
<feature type="signal peptide" evidence="1">
    <location>
        <begin position="1"/>
        <end position="24"/>
    </location>
</feature>
<evidence type="ECO:0000313" key="2">
    <source>
        <dbReference type="EMBL" id="GAA3978071.1"/>
    </source>
</evidence>
<reference evidence="3" key="1">
    <citation type="journal article" date="2019" name="Int. J. Syst. Evol. Microbiol.">
        <title>The Global Catalogue of Microorganisms (GCM) 10K type strain sequencing project: providing services to taxonomists for standard genome sequencing and annotation.</title>
        <authorList>
            <consortium name="The Broad Institute Genomics Platform"/>
            <consortium name="The Broad Institute Genome Sequencing Center for Infectious Disease"/>
            <person name="Wu L."/>
            <person name="Ma J."/>
        </authorList>
    </citation>
    <scope>NUCLEOTIDE SEQUENCE [LARGE SCALE GENOMIC DNA]</scope>
    <source>
        <strain evidence="3">JCM 16601</strain>
    </source>
</reference>
<dbReference type="RefSeq" id="WP_259096398.1">
    <property type="nucleotide sequence ID" value="NZ_BAAAZC010000023.1"/>
</dbReference>
<comment type="caution">
    <text evidence="2">The sequence shown here is derived from an EMBL/GenBank/DDBJ whole genome shotgun (WGS) entry which is preliminary data.</text>
</comment>
<feature type="chain" id="PRO_5047279775" description="Bulb-type lectin domain-containing protein" evidence="1">
    <location>
        <begin position="25"/>
        <end position="352"/>
    </location>
</feature>
<keyword evidence="3" id="KW-1185">Reference proteome</keyword>
<dbReference type="Proteomes" id="UP001500742">
    <property type="component" value="Unassembled WGS sequence"/>
</dbReference>
<organism evidence="2 3">
    <name type="scientific">Mucilaginibacter dorajii</name>
    <dbReference type="NCBI Taxonomy" id="692994"/>
    <lineage>
        <taxon>Bacteria</taxon>
        <taxon>Pseudomonadati</taxon>
        <taxon>Bacteroidota</taxon>
        <taxon>Sphingobacteriia</taxon>
        <taxon>Sphingobacteriales</taxon>
        <taxon>Sphingobacteriaceae</taxon>
        <taxon>Mucilaginibacter</taxon>
    </lineage>
</organism>
<dbReference type="PROSITE" id="PS51257">
    <property type="entry name" value="PROKAR_LIPOPROTEIN"/>
    <property type="match status" value="1"/>
</dbReference>
<evidence type="ECO:0000313" key="3">
    <source>
        <dbReference type="Proteomes" id="UP001500742"/>
    </source>
</evidence>
<sequence length="352" mass="37569">MLKFKSIYKYAASFIGVWALLFSACHKNNGLPDQPNKVDSIPKYTANVYVAGSTYDSVTYQREAAYWKNGVPVILTQGIKDAAANAIAVQGTDVYASGYITATNGKYVAVYWKNGVQTNLTGTGTNASAGSIAIQGNDVYITGFVEDAAVYWKNGQRVTLPLLPGRTSASTAGIAIQGTDIYVSGYQIGQQTSAVYWKNGSPFTLPNSANSYAGNNIVFQNGDMYMPASYLQPDSKSTVTNYWKNGLPVSLADGTVAINAIEMAVSGADVYVACGTSKGPGYYKNRKLTVFSDYSSEVTGIAVLNNDVYTSGQSTYQQKSVATFWKNGLPVRLFSSIGKGGFASAIVVTPFP</sequence>